<dbReference type="SMART" id="SM00849">
    <property type="entry name" value="Lactamase_B"/>
    <property type="match status" value="1"/>
</dbReference>
<dbReference type="AlphaFoldDB" id="A0A1M4UG51"/>
<evidence type="ECO:0000313" key="2">
    <source>
        <dbReference type="EMBL" id="SHE55741.1"/>
    </source>
</evidence>
<dbReference type="EMBL" id="FQUL01000010">
    <property type="protein sequence ID" value="SHE55741.1"/>
    <property type="molecule type" value="Genomic_DNA"/>
</dbReference>
<dbReference type="Gene3D" id="3.60.15.10">
    <property type="entry name" value="Ribonuclease Z/Hydroxyacylglutathione hydrolase-like"/>
    <property type="match status" value="1"/>
</dbReference>
<feature type="domain" description="Metallo-beta-lactamase" evidence="1">
    <location>
        <begin position="18"/>
        <end position="193"/>
    </location>
</feature>
<dbReference type="CDD" id="cd07716">
    <property type="entry name" value="RNaseZ_short-form-like_MBL-fold"/>
    <property type="match status" value="1"/>
</dbReference>
<dbReference type="Pfam" id="PF12706">
    <property type="entry name" value="Lactamase_B_2"/>
    <property type="match status" value="1"/>
</dbReference>
<dbReference type="PANTHER" id="PTHR46018">
    <property type="entry name" value="ZINC PHOSPHODIESTERASE ELAC PROTEIN 1"/>
    <property type="match status" value="1"/>
</dbReference>
<protein>
    <submittedName>
        <fullName evidence="2">Ribonuclease BN, tRNA processing enzyme</fullName>
    </submittedName>
</protein>
<dbReference type="GO" id="GO:0042781">
    <property type="term" value="F:3'-tRNA processing endoribonuclease activity"/>
    <property type="evidence" value="ECO:0007669"/>
    <property type="project" value="TreeGrafter"/>
</dbReference>
<gene>
    <name evidence="2" type="ORF">SAMN02745225_00961</name>
</gene>
<evidence type="ECO:0000259" key="1">
    <source>
        <dbReference type="SMART" id="SM00849"/>
    </source>
</evidence>
<organism evidence="2 3">
    <name type="scientific">Ferrithrix thermotolerans DSM 19514</name>
    <dbReference type="NCBI Taxonomy" id="1121881"/>
    <lineage>
        <taxon>Bacteria</taxon>
        <taxon>Bacillati</taxon>
        <taxon>Actinomycetota</taxon>
        <taxon>Acidimicrobiia</taxon>
        <taxon>Acidimicrobiales</taxon>
        <taxon>Acidimicrobiaceae</taxon>
        <taxon>Ferrithrix</taxon>
    </lineage>
</organism>
<dbReference type="InterPro" id="IPR001279">
    <property type="entry name" value="Metallo-B-lactamas"/>
</dbReference>
<dbReference type="SUPFAM" id="SSF56281">
    <property type="entry name" value="Metallo-hydrolase/oxidoreductase"/>
    <property type="match status" value="1"/>
</dbReference>
<dbReference type="PANTHER" id="PTHR46018:SF4">
    <property type="entry name" value="METALLO-HYDROLASE YHFI-RELATED"/>
    <property type="match status" value="1"/>
</dbReference>
<dbReference type="Proteomes" id="UP000184295">
    <property type="component" value="Unassembled WGS sequence"/>
</dbReference>
<keyword evidence="3" id="KW-1185">Reference proteome</keyword>
<reference evidence="3" key="1">
    <citation type="submission" date="2016-11" db="EMBL/GenBank/DDBJ databases">
        <authorList>
            <person name="Varghese N."/>
            <person name="Submissions S."/>
        </authorList>
    </citation>
    <scope>NUCLEOTIDE SEQUENCE [LARGE SCALE GENOMIC DNA]</scope>
    <source>
        <strain evidence="3">DSM 19514</strain>
    </source>
</reference>
<dbReference type="InterPro" id="IPR036866">
    <property type="entry name" value="RibonucZ/Hydroxyglut_hydro"/>
</dbReference>
<dbReference type="STRING" id="1121881.SAMN02745225_00961"/>
<evidence type="ECO:0000313" key="3">
    <source>
        <dbReference type="Proteomes" id="UP000184295"/>
    </source>
</evidence>
<proteinExistence type="predicted"/>
<accession>A0A1M4UG51</accession>
<sequence>MRLLVLGSAGSYPAPASACSSYLLQHDGYQLLIDAGNGSMSNLYNFTTPANLDAVFLSHPHIDHLADFVGIYHYRKYVSVSKERLKVFAGSKTLGLLESLVGSEMYDIVDATVLDNEARFEAGPFVASVAKMAHPVQTFGLRVESGGKVFAYSADTGPCASLEALSEEADFLLCESTWVEDSDSHPKDLHMTVSQAVSAARNANAKKLVITHVAYPNSPFVALARAREIGELPVEHAFELEEHSI</sequence>
<name>A0A1M4UG51_9ACTN</name>